<dbReference type="SMART" id="SM00248">
    <property type="entry name" value="ANK"/>
    <property type="match status" value="3"/>
</dbReference>
<reference evidence="3 4" key="1">
    <citation type="submission" date="2020-06" db="EMBL/GenBank/DDBJ databases">
        <authorList>
            <person name="Li R."/>
            <person name="Bekaert M."/>
        </authorList>
    </citation>
    <scope>NUCLEOTIDE SEQUENCE [LARGE SCALE GENOMIC DNA]</scope>
    <source>
        <strain evidence="4">wild</strain>
    </source>
</reference>
<dbReference type="OrthoDB" id="6161681at2759"/>
<dbReference type="Gene3D" id="1.25.40.10">
    <property type="entry name" value="Tetratricopeptide repeat domain"/>
    <property type="match status" value="3"/>
</dbReference>
<dbReference type="Proteomes" id="UP000507470">
    <property type="component" value="Unassembled WGS sequence"/>
</dbReference>
<dbReference type="SUPFAM" id="SSF48403">
    <property type="entry name" value="Ankyrin repeat"/>
    <property type="match status" value="2"/>
</dbReference>
<evidence type="ECO:0000313" key="4">
    <source>
        <dbReference type="Proteomes" id="UP000507470"/>
    </source>
</evidence>
<evidence type="ECO:0000256" key="2">
    <source>
        <dbReference type="PROSITE-ProRule" id="PRU00339"/>
    </source>
</evidence>
<keyword evidence="4" id="KW-1185">Reference proteome</keyword>
<dbReference type="InterPro" id="IPR036770">
    <property type="entry name" value="Ankyrin_rpt-contain_sf"/>
</dbReference>
<dbReference type="PROSITE" id="PS50088">
    <property type="entry name" value="ANK_REPEAT"/>
    <property type="match status" value="1"/>
</dbReference>
<dbReference type="InterPro" id="IPR039904">
    <property type="entry name" value="TRANK1"/>
</dbReference>
<evidence type="ECO:0000256" key="1">
    <source>
        <dbReference type="PROSITE-ProRule" id="PRU00023"/>
    </source>
</evidence>
<dbReference type="PANTHER" id="PTHR21529">
    <property type="entry name" value="MAMMARY TURMOR VIRUS RECEPTOR HOMOLOG 1, 2 MTVR1, 2"/>
    <property type="match status" value="1"/>
</dbReference>
<dbReference type="InterPro" id="IPR002110">
    <property type="entry name" value="Ankyrin_rpt"/>
</dbReference>
<dbReference type="SUPFAM" id="SSF48452">
    <property type="entry name" value="TPR-like"/>
    <property type="match status" value="3"/>
</dbReference>
<sequence length="2100" mass="240856">MSYFPQFSPGSLFLQSFQNELYGTIQKLKGDAKDALEHNNNAFALDAYNEAISLALRISLRPEELGTLHCNRSLVYYNLKDYRNSLHDATQATIYYPGFNKGYFRQGLAHKGLNEPINALSRFIEAINVCRQINSKAQDKVACYAAMINILCEVEDIFDLESQITDPESNEVKDLILQRLSSNGQWKAISYLLLGAITGADSKLARSFSNCNCSDLLVLKVFAETSDTQKKEWGCKLAIKLLQNGASFQEFENGLDENVIRFGINITLQTGSAEFLKYLLTSHTIEPSKINAQSNGDTALHILVKDLKIRKTTIGETIIGLLINHGCRLDIKDNAGKTPIEYTSISDPVFRLLQNASHNSTGGGISTSISRIRMNGKDAFQAGNFNKALKIYTEGLANCSHKRDFRNDAILYTNRATVYNKLKQHEMALKDAETAIQADPTWHKGYWRKGTELCILRKYDDAFETFLCGFEVVQRVCDVKDKIDLIIGAVIAFPNIRDKHKEARYTQLGKQCFIQFWPHVLNRLSKESEWIGIRYLILGLNIEIKPDNTGCGIASSFNTSKMQLNTVFKFIEKTRDDRSVANWLTPTLTILLFKHEKQFMNFKQDASDTYMHAAVRYALITGDVSLLQLMPIQGNRCLDTYRNGNQDSPYHILTNNKYTQDRQLMRKVVSILREKDLAVSFRDDKHHLPKDNDLKEQFGGLHDELKRTSSSGDSGLKTRDQLLQIVEKELLNKDYTTALQACFSALSTFNPLERQNIDIVNKELSSLFRNMTECHLNLGNIAAALMTVGDSVRYNPTCYKGHYIGGDVCFANKNYEHALASYVNALLKHCNSHRTNDISIIVEIIKKICLTFMRLDKTTRPANIQAAIPVTVAFNIWAPVLYSFIQENNLVAAKFIELYIRTLHVYGVKIDLDLRPLCETKLLEKFPECMYFIAKLIRCGCNFTNLSTQETNTFINAAVRMTFLTGISDVLRDICLHLHAGHKRNITDFKGNSGLHVAAAGKIVKPNIARNDVIEILVKTNINPHLKNNDGKLAIDLLPTEDNVSKSVLREYMRHMIDFEDVTTSVHCQRDCSTATKNKPEIFEAVKPKLQTKHSYTDEDHTHKDEDKCNTCQETFDKCKTIILENPSVAFKDLVRVFRLKHKHSRHKEIVEKSVLLISDFLAETADFEIPDELCRIAKKTFDNLINDLIKREKWKQIYKLTTKHNKVHDEKSLCGFASQIRLEKVIKDFPNEMSSNLMEMIIACFIRNGCRVDKGGKVCVETAVERKQYSLLQKLICNYHCDPQYLIIDSCSSPIHSAFILGLRKDPGNFSVFKTCMELFGKHPDKYVSLDPRQKDNNGDTLFHLVVKRTCTKTLKQMAELLLNKHVPCNVQNKDGKFPLDYLKVGDQRYKILQKAMEYDRTQIKTDPPTIHKPTIEIKKDPDPLVVHMPCQERTKHNVKTIDSKPNIQPEIIKESYLSQIEKLICSLSQKTSTLEHSNPVKITLENEDNEESEFDQIEFEISHDPLEGKPWEVECTSGVLKSLQSNRILPVFKHRIVKIIDALASGIYSKRFFKPLMTDSKSVKLYESKISSASRLIWEVGKQFSPRLTKQCTKPVNIYTDIIRIWEVVIEHKNIHNAVERIVSSIEMSHNKGAKCLIQKKLKKCGMQVEFSDFNKRQKNKSDNRDFKKPNIYVESGFDTENLVDELSFFPPASPKDSEYSTIKFYTFSSNVALNVLHQMKGEFPFRVTDVEYQITNLPFNAPIVLIGRSGTGKTTCCVYRLWYRFQHFWLTKNTDEVIAEDFQSKNPDHCEEEKSVTETCFPNEQELINEYGLPELLNAEPNGIHPKTNEKDSGACFDKGSFASKEGANNSYKTEVIIEPNFNDDSIVTREYNKTAVLSTEEEINDSKSIDKYKDELRQMFITKNGVLCREVQKTFKSFIDWDEKISRLFKMKDEDLPNRLQDIEKHQYPLFITAKHFWLMLDATLGPPYYFDRHIDWSPKTEIEGWTDIDHMQIILDDDFDSDISDVSESDEEEEELDLQINLNENKRTRMIKIDPRREVTYEVFENTIWPRIVGKCKTLKKQYHPSLVWTEIMSIIKGSYEAISEGGFLKKDKYF</sequence>
<gene>
    <name evidence="3" type="ORF">MCOR_16268</name>
</gene>
<accession>A0A6J8B9S8</accession>
<name>A0A6J8B9S8_MYTCO</name>
<organism evidence="3 4">
    <name type="scientific">Mytilus coruscus</name>
    <name type="common">Sea mussel</name>
    <dbReference type="NCBI Taxonomy" id="42192"/>
    <lineage>
        <taxon>Eukaryota</taxon>
        <taxon>Metazoa</taxon>
        <taxon>Spiralia</taxon>
        <taxon>Lophotrochozoa</taxon>
        <taxon>Mollusca</taxon>
        <taxon>Bivalvia</taxon>
        <taxon>Autobranchia</taxon>
        <taxon>Pteriomorphia</taxon>
        <taxon>Mytilida</taxon>
        <taxon>Mytiloidea</taxon>
        <taxon>Mytilidae</taxon>
        <taxon>Mytilinae</taxon>
        <taxon>Mytilus</taxon>
    </lineage>
</organism>
<evidence type="ECO:0000313" key="3">
    <source>
        <dbReference type="EMBL" id="CAC5380296.1"/>
    </source>
</evidence>
<dbReference type="InterPro" id="IPR019734">
    <property type="entry name" value="TPR_rpt"/>
</dbReference>
<dbReference type="EMBL" id="CACVKT020002877">
    <property type="protein sequence ID" value="CAC5380296.1"/>
    <property type="molecule type" value="Genomic_DNA"/>
</dbReference>
<dbReference type="PROSITE" id="PS50005">
    <property type="entry name" value="TPR"/>
    <property type="match status" value="1"/>
</dbReference>
<feature type="repeat" description="TPR" evidence="2">
    <location>
        <begin position="409"/>
        <end position="442"/>
    </location>
</feature>
<dbReference type="InterPro" id="IPR011990">
    <property type="entry name" value="TPR-like_helical_dom_sf"/>
</dbReference>
<dbReference type="PANTHER" id="PTHR21529:SF4">
    <property type="entry name" value="TPR AND ANKYRIN REPEAT-CONTAINING PROTEIN 1"/>
    <property type="match status" value="1"/>
</dbReference>
<dbReference type="Gene3D" id="1.25.40.20">
    <property type="entry name" value="Ankyrin repeat-containing domain"/>
    <property type="match status" value="3"/>
</dbReference>
<dbReference type="SMART" id="SM00028">
    <property type="entry name" value="TPR"/>
    <property type="match status" value="7"/>
</dbReference>
<evidence type="ECO:0008006" key="5">
    <source>
        <dbReference type="Google" id="ProtNLM"/>
    </source>
</evidence>
<keyword evidence="2" id="KW-0802">TPR repeat</keyword>
<protein>
    <recommendedName>
        <fullName evidence="5">TPR and ankyrin repeat-containing protein 1</fullName>
    </recommendedName>
</protein>
<proteinExistence type="predicted"/>
<feature type="repeat" description="ANK" evidence="1">
    <location>
        <begin position="295"/>
        <end position="334"/>
    </location>
</feature>
<keyword evidence="1" id="KW-0040">ANK repeat</keyword>